<accession>A0A1B7SKZ7</accession>
<dbReference type="Proteomes" id="UP000788993">
    <property type="component" value="Unassembled WGS sequence"/>
</dbReference>
<proteinExistence type="predicted"/>
<evidence type="ECO:0000313" key="2">
    <source>
        <dbReference type="Proteomes" id="UP000788993"/>
    </source>
</evidence>
<gene>
    <name evidence="1" type="ORF">OGATHE_002524</name>
</gene>
<reference evidence="1" key="1">
    <citation type="journal article" date="2021" name="Open Biol.">
        <title>Shared evolutionary footprints suggest mitochondrial oxidative damage underlies multiple complex I losses in fungi.</title>
        <authorList>
            <person name="Schikora-Tamarit M.A."/>
            <person name="Marcet-Houben M."/>
            <person name="Nosek J."/>
            <person name="Gabaldon T."/>
        </authorList>
    </citation>
    <scope>NUCLEOTIDE SEQUENCE</scope>
    <source>
        <strain evidence="1">NCAIM Y.01608</strain>
    </source>
</reference>
<sequence length="164" mass="18360">MSNRDFHKLQEVRLARAKLNTYKSFDAEEDFEFCPIVSPQRYTKDHRSTLHSPQNLNQIDSASLFKILAAANQQPPKLPQIEQVPGFSLPQNTTSSRQVQAEHSSKYPNFNYISDTPTTGSEAASSNASSFKFHSVSSKAAEQLQSIYSIAEDKHPGRMRIVSG</sequence>
<dbReference type="RefSeq" id="XP_018211966.1">
    <property type="nucleotide sequence ID" value="XM_018357162.1"/>
</dbReference>
<reference evidence="1" key="2">
    <citation type="submission" date="2021-01" db="EMBL/GenBank/DDBJ databases">
        <authorList>
            <person name="Schikora-Tamarit M.A."/>
        </authorList>
    </citation>
    <scope>NUCLEOTIDE SEQUENCE</scope>
    <source>
        <strain evidence="1">NCAIM Y.01608</strain>
    </source>
</reference>
<name>A0A1B7SKZ7_9ASCO</name>
<protein>
    <submittedName>
        <fullName evidence="1">Uncharacterized protein</fullName>
    </submittedName>
</protein>
<dbReference type="AlphaFoldDB" id="A0A1B7SKZ7"/>
<keyword evidence="2" id="KW-1185">Reference proteome</keyword>
<comment type="caution">
    <text evidence="1">The sequence shown here is derived from an EMBL/GenBank/DDBJ whole genome shotgun (WGS) entry which is preliminary data.</text>
</comment>
<evidence type="ECO:0000313" key="1">
    <source>
        <dbReference type="EMBL" id="KAH3669712.1"/>
    </source>
</evidence>
<dbReference type="EMBL" id="JAEUBD010000983">
    <property type="protein sequence ID" value="KAH3669712.1"/>
    <property type="molecule type" value="Genomic_DNA"/>
</dbReference>
<organism evidence="1 2">
    <name type="scientific">Ogataea polymorpha</name>
    <dbReference type="NCBI Taxonomy" id="460523"/>
    <lineage>
        <taxon>Eukaryota</taxon>
        <taxon>Fungi</taxon>
        <taxon>Dikarya</taxon>
        <taxon>Ascomycota</taxon>
        <taxon>Saccharomycotina</taxon>
        <taxon>Pichiomycetes</taxon>
        <taxon>Pichiales</taxon>
        <taxon>Pichiaceae</taxon>
        <taxon>Ogataea</taxon>
    </lineage>
</organism>